<gene>
    <name evidence="2" type="ORF">H6P81_016241</name>
</gene>
<accession>A0AAV7EAU0</accession>
<sequence length="226" mass="25110">MAYIKSIDEDAWLAILKGWSCPIIEAKGKKVEKPQKDWTDEEKKKSVSSGLQTPTGKSDNDSLLEMLQKKYENLASVNKDLIIKLNESEASQKFLQVDLIKRDETIKQQTKFIEELQKEVSSIKLILKNLEKGNGKLDEILSVGKPNGDKRGLGYDGDIPKTQTVFVKEGDLGLLSNITKHESRQVTFGDGVKGTIIGKGTLNVIGLPKVEKCVACSRSKSKFGYH</sequence>
<feature type="compositionally biased region" description="Polar residues" evidence="1">
    <location>
        <begin position="47"/>
        <end position="57"/>
    </location>
</feature>
<dbReference type="Proteomes" id="UP000825729">
    <property type="component" value="Unassembled WGS sequence"/>
</dbReference>
<dbReference type="EMBL" id="JAINDJ010000006">
    <property type="protein sequence ID" value="KAG9444901.1"/>
    <property type="molecule type" value="Genomic_DNA"/>
</dbReference>
<feature type="region of interest" description="Disordered" evidence="1">
    <location>
        <begin position="32"/>
        <end position="60"/>
    </location>
</feature>
<organism evidence="2 3">
    <name type="scientific">Aristolochia fimbriata</name>
    <name type="common">White veined hardy Dutchman's pipe vine</name>
    <dbReference type="NCBI Taxonomy" id="158543"/>
    <lineage>
        <taxon>Eukaryota</taxon>
        <taxon>Viridiplantae</taxon>
        <taxon>Streptophyta</taxon>
        <taxon>Embryophyta</taxon>
        <taxon>Tracheophyta</taxon>
        <taxon>Spermatophyta</taxon>
        <taxon>Magnoliopsida</taxon>
        <taxon>Magnoliidae</taxon>
        <taxon>Piperales</taxon>
        <taxon>Aristolochiaceae</taxon>
        <taxon>Aristolochia</taxon>
    </lineage>
</organism>
<keyword evidence="3" id="KW-1185">Reference proteome</keyword>
<evidence type="ECO:0000313" key="3">
    <source>
        <dbReference type="Proteomes" id="UP000825729"/>
    </source>
</evidence>
<reference evidence="2 3" key="1">
    <citation type="submission" date="2021-07" db="EMBL/GenBank/DDBJ databases">
        <title>The Aristolochia fimbriata genome: insights into angiosperm evolution, floral development and chemical biosynthesis.</title>
        <authorList>
            <person name="Jiao Y."/>
        </authorList>
    </citation>
    <scope>NUCLEOTIDE SEQUENCE [LARGE SCALE GENOMIC DNA]</scope>
    <source>
        <strain evidence="2">IBCAS-2021</strain>
        <tissue evidence="2">Leaf</tissue>
    </source>
</reference>
<evidence type="ECO:0000256" key="1">
    <source>
        <dbReference type="SAM" id="MobiDB-lite"/>
    </source>
</evidence>
<dbReference type="AlphaFoldDB" id="A0AAV7EAU0"/>
<proteinExistence type="predicted"/>
<name>A0AAV7EAU0_ARIFI</name>
<feature type="compositionally biased region" description="Basic and acidic residues" evidence="1">
    <location>
        <begin position="32"/>
        <end position="45"/>
    </location>
</feature>
<evidence type="ECO:0000313" key="2">
    <source>
        <dbReference type="EMBL" id="KAG9444901.1"/>
    </source>
</evidence>
<protein>
    <submittedName>
        <fullName evidence="2">Uncharacterized protein</fullName>
    </submittedName>
</protein>
<comment type="caution">
    <text evidence="2">The sequence shown here is derived from an EMBL/GenBank/DDBJ whole genome shotgun (WGS) entry which is preliminary data.</text>
</comment>